<dbReference type="EMBL" id="CP007806">
    <property type="protein sequence ID" value="AIG27076.1"/>
    <property type="molecule type" value="Genomic_DNA"/>
</dbReference>
<dbReference type="GO" id="GO:0005737">
    <property type="term" value="C:cytoplasm"/>
    <property type="evidence" value="ECO:0007669"/>
    <property type="project" value="UniProtKB-SubCell"/>
</dbReference>
<evidence type="ECO:0000256" key="2">
    <source>
        <dbReference type="ARBA" id="ARBA00004496"/>
    </source>
</evidence>
<accession>A0A075R6J1</accession>
<keyword evidence="7" id="KW-1185">Reference proteome</keyword>
<dbReference type="SMART" id="SM00863">
    <property type="entry name" value="tRNA_SAD"/>
    <property type="match status" value="1"/>
</dbReference>
<feature type="domain" description="Alanyl-transfer RNA synthetases family profile" evidence="5">
    <location>
        <begin position="1"/>
        <end position="242"/>
    </location>
</feature>
<dbReference type="InterPro" id="IPR018164">
    <property type="entry name" value="Ala-tRNA-synth_IIc_N"/>
</dbReference>
<dbReference type="GO" id="GO:0046872">
    <property type="term" value="F:metal ion binding"/>
    <property type="evidence" value="ECO:0007669"/>
    <property type="project" value="UniProtKB-KW"/>
</dbReference>
<dbReference type="GO" id="GO:0005524">
    <property type="term" value="F:ATP binding"/>
    <property type="evidence" value="ECO:0007669"/>
    <property type="project" value="InterPro"/>
</dbReference>
<keyword evidence="4" id="KW-0862">Zinc</keyword>
<proteinExistence type="predicted"/>
<dbReference type="PROSITE" id="PS50860">
    <property type="entry name" value="AA_TRNA_LIGASE_II_ALA"/>
    <property type="match status" value="1"/>
</dbReference>
<dbReference type="InterPro" id="IPR018163">
    <property type="entry name" value="Thr/Ala-tRNA-synth_IIc_edit"/>
</dbReference>
<name>A0A075R6J1_BRELA</name>
<evidence type="ECO:0000256" key="4">
    <source>
        <dbReference type="ARBA" id="ARBA00022833"/>
    </source>
</evidence>
<dbReference type="InterPro" id="IPR051335">
    <property type="entry name" value="Alanyl-tRNA_Editing_Enzymes"/>
</dbReference>
<dbReference type="Pfam" id="PF01411">
    <property type="entry name" value="tRNA-synt_2c"/>
    <property type="match status" value="1"/>
</dbReference>
<dbReference type="Gene3D" id="3.10.310.40">
    <property type="match status" value="1"/>
</dbReference>
<dbReference type="PANTHER" id="PTHR43462">
    <property type="entry name" value="ALANYL-TRNA EDITING PROTEIN"/>
    <property type="match status" value="1"/>
</dbReference>
<comment type="cofactor">
    <cofactor evidence="1">
        <name>Zn(2+)</name>
        <dbReference type="ChEBI" id="CHEBI:29105"/>
    </cofactor>
</comment>
<reference evidence="6 7" key="1">
    <citation type="journal article" date="2011" name="J. Bacteriol.">
        <title>Genome sequence of Brevibacillus laterosporus LMG 15441, a pathogen of invertebrates.</title>
        <authorList>
            <person name="Djukic M."/>
            <person name="Poehlein A."/>
            <person name="Thurmer A."/>
            <person name="Daniel R."/>
        </authorList>
    </citation>
    <scope>NUCLEOTIDE SEQUENCE [LARGE SCALE GENOMIC DNA]</scope>
    <source>
        <strain evidence="6 7">LMG 15441</strain>
    </source>
</reference>
<dbReference type="GO" id="GO:0006419">
    <property type="term" value="P:alanyl-tRNA aminoacylation"/>
    <property type="evidence" value="ECO:0007669"/>
    <property type="project" value="InterPro"/>
</dbReference>
<dbReference type="Proteomes" id="UP000005850">
    <property type="component" value="Chromosome"/>
</dbReference>
<dbReference type="PANTHER" id="PTHR43462:SF1">
    <property type="entry name" value="ALANYL-TRNA EDITING PROTEIN AARSD1"/>
    <property type="match status" value="1"/>
</dbReference>
<dbReference type="HOGENOM" id="CLU_004485_7_2_9"/>
<gene>
    <name evidence="6" type="ORF">BRLA_c027570</name>
</gene>
<dbReference type="InterPro" id="IPR012947">
    <property type="entry name" value="tRNA_SAD"/>
</dbReference>
<evidence type="ECO:0000313" key="6">
    <source>
        <dbReference type="EMBL" id="AIG27076.1"/>
    </source>
</evidence>
<dbReference type="InterPro" id="IPR018165">
    <property type="entry name" value="Ala-tRNA-synth_IIc_core"/>
</dbReference>
<evidence type="ECO:0000256" key="1">
    <source>
        <dbReference type="ARBA" id="ARBA00001947"/>
    </source>
</evidence>
<dbReference type="SUPFAM" id="SSF50447">
    <property type="entry name" value="Translation proteins"/>
    <property type="match status" value="1"/>
</dbReference>
<keyword evidence="6" id="KW-0436">Ligase</keyword>
<dbReference type="STRING" id="1042163.BRLA_c027570"/>
<organism evidence="6 7">
    <name type="scientific">Brevibacillus laterosporus LMG 15441</name>
    <dbReference type="NCBI Taxonomy" id="1042163"/>
    <lineage>
        <taxon>Bacteria</taxon>
        <taxon>Bacillati</taxon>
        <taxon>Bacillota</taxon>
        <taxon>Bacilli</taxon>
        <taxon>Bacillales</taxon>
        <taxon>Paenibacillaceae</taxon>
        <taxon>Brevibacillus</taxon>
    </lineage>
</organism>
<dbReference type="Pfam" id="PF07973">
    <property type="entry name" value="tRNA_SAD"/>
    <property type="match status" value="1"/>
</dbReference>
<keyword evidence="3" id="KW-0479">Metal-binding</keyword>
<dbReference type="Gene3D" id="3.30.980.10">
    <property type="entry name" value="Threonyl-trna Synthetase, Chain A, domain 2"/>
    <property type="match status" value="1"/>
</dbReference>
<dbReference type="eggNOG" id="COG0013">
    <property type="taxonomic scope" value="Bacteria"/>
</dbReference>
<dbReference type="GO" id="GO:0003676">
    <property type="term" value="F:nucleic acid binding"/>
    <property type="evidence" value="ECO:0007669"/>
    <property type="project" value="InterPro"/>
</dbReference>
<evidence type="ECO:0000313" key="7">
    <source>
        <dbReference type="Proteomes" id="UP000005850"/>
    </source>
</evidence>
<dbReference type="GO" id="GO:0004813">
    <property type="term" value="F:alanine-tRNA ligase activity"/>
    <property type="evidence" value="ECO:0007669"/>
    <property type="project" value="UniProtKB-EC"/>
</dbReference>
<comment type="subcellular location">
    <subcellularLocation>
        <location evidence="2">Cytoplasm</location>
    </subcellularLocation>
</comment>
<dbReference type="EC" id="6.1.1.7" evidence="6"/>
<dbReference type="SUPFAM" id="SSF55186">
    <property type="entry name" value="ThrRS/AlaRS common domain"/>
    <property type="match status" value="1"/>
</dbReference>
<dbReference type="KEGG" id="blr:BRLA_c027570"/>
<sequence>MLISATTKLYYQNPYWRECTATVLHQVTDEFQKNWVAFDQTIFYPTGGGQPHDTGYIGQHKVLDVEDREGVVWHQIENPLHSDQKQIQMSIDWDRRFDHMQQHAGQHILSAAFAEEYRASTIGFHLGQETCTIDLDIKELTEEMAKEVEAYANQIVFENRDIIARFVHEEELEKYPLRKKPTVEEDIRLVIIPDFDYNPCGGTHPNRTGEVGPILILQWEKHKGHIRLEFTVGKRTVERLHDKHALLRQVSRLLQTNEAGLQEALLRLHTEQKELADELLQVKEALFSHEKDMLIRQAEQLADRMLITQRYEERPLSELQKIAQLITGQEANAIVLLITGGTKQQFVCACGKEADVEMNTWVKRILPRVEGKGGGNALIAQGGAASTYNPDQIHTYAREELQILLEK</sequence>
<dbReference type="Gene3D" id="2.40.30.130">
    <property type="match status" value="1"/>
</dbReference>
<evidence type="ECO:0000259" key="5">
    <source>
        <dbReference type="PROSITE" id="PS50860"/>
    </source>
</evidence>
<dbReference type="RefSeq" id="WP_003336085.1">
    <property type="nucleotide sequence ID" value="NZ_CP007806.1"/>
</dbReference>
<dbReference type="GO" id="GO:0002161">
    <property type="term" value="F:aminoacyl-tRNA deacylase activity"/>
    <property type="evidence" value="ECO:0007669"/>
    <property type="project" value="UniProtKB-ARBA"/>
</dbReference>
<dbReference type="AlphaFoldDB" id="A0A075R6J1"/>
<evidence type="ECO:0000256" key="3">
    <source>
        <dbReference type="ARBA" id="ARBA00022723"/>
    </source>
</evidence>
<dbReference type="InterPro" id="IPR009000">
    <property type="entry name" value="Transl_B-barrel_sf"/>
</dbReference>
<protein>
    <submittedName>
        <fullName evidence="6">Alanine--tRNA ligase</fullName>
        <ecNumber evidence="6">6.1.1.7</ecNumber>
    </submittedName>
</protein>